<dbReference type="Pfam" id="PF11863">
    <property type="entry name" value="DUF3383"/>
    <property type="match status" value="1"/>
</dbReference>
<proteinExistence type="predicted"/>
<reference evidence="1 2" key="1">
    <citation type="journal article" date="2015" name="PLoS ONE">
        <title>Genome Sequence of Bacillus endophyticus and Analysis of Its Companion Mechanism in the Ketogulonigenium vulgare-Bacillus Strain Consortium.</title>
        <authorList>
            <person name="Jia N."/>
            <person name="Du J."/>
            <person name="Ding M.Z."/>
            <person name="Gao F."/>
            <person name="Yuan Y.J."/>
        </authorList>
    </citation>
    <scope>NUCLEOTIDE SEQUENCE [LARGE SCALE GENOMIC DNA]</scope>
    <source>
        <strain evidence="1 2">Hbe603</strain>
    </source>
</reference>
<gene>
    <name evidence="1" type="ORF">BEH_11745</name>
</gene>
<dbReference type="AlphaFoldDB" id="A0A0H4KF28"/>
<evidence type="ECO:0008006" key="3">
    <source>
        <dbReference type="Google" id="ProtNLM"/>
    </source>
</evidence>
<protein>
    <recommendedName>
        <fullName evidence="3">DUF3383 family protein</fullName>
    </recommendedName>
</protein>
<dbReference type="Proteomes" id="UP000036202">
    <property type="component" value="Chromosome"/>
</dbReference>
<evidence type="ECO:0000313" key="1">
    <source>
        <dbReference type="EMBL" id="AKO92707.1"/>
    </source>
</evidence>
<dbReference type="OrthoDB" id="1684431at2"/>
<evidence type="ECO:0000313" key="2">
    <source>
        <dbReference type="Proteomes" id="UP000036202"/>
    </source>
</evidence>
<sequence length="337" mass="36897">MPLQDVTVTIDILKPAAYIGFGKPLILAEKTGTSFLKSYKELDEVKVDFAESTTAYAKAKAVFAQKNRPATLSIASYDSAGSDVVSAMEALEKYYDEDWVFVVTSDAELTDQIAVADFVEQKGYKVYVAITVDEQSRNAFKAKGYERTIDFYHLITGEHPDAALIGEVANRPVGSQTWKFKTLVGITPIDVTKEELDAIHADGAIAYVTKAGIPQTSEGIVASGEYIDVMHGKDWIKFNMESRIQSVFANTDKVVYNSNGISLIEAEVTTVLQQAFQNGIIDADASGNALYTVTTKSREDMSITDREKRIYNGISFSYTAQGAIHESNIKGEILSVA</sequence>
<name>A0A0H4KF28_9BACI</name>
<dbReference type="KEGG" id="beo:BEH_11745"/>
<organism evidence="1 2">
    <name type="scientific">Priestia filamentosa</name>
    <dbReference type="NCBI Taxonomy" id="1402861"/>
    <lineage>
        <taxon>Bacteria</taxon>
        <taxon>Bacillati</taxon>
        <taxon>Bacillota</taxon>
        <taxon>Bacilli</taxon>
        <taxon>Bacillales</taxon>
        <taxon>Bacillaceae</taxon>
        <taxon>Priestia</taxon>
    </lineage>
</organism>
<dbReference type="InterPro" id="IPR021808">
    <property type="entry name" value="DUF3383"/>
</dbReference>
<dbReference type="EMBL" id="CP011974">
    <property type="protein sequence ID" value="AKO92707.1"/>
    <property type="molecule type" value="Genomic_DNA"/>
</dbReference>
<reference evidence="2" key="2">
    <citation type="submission" date="2015-06" db="EMBL/GenBank/DDBJ databases">
        <title>Genome Sequence of Bacillus endophyticus and Analysis of its Companion Mechanism in the Ketogulonigenium vulgare-Bacillus strain Consortium.</title>
        <authorList>
            <person name="Jia N."/>
            <person name="Du J."/>
            <person name="Ding M.-Z."/>
            <person name="Gao F."/>
            <person name="Yuan Y.-J."/>
        </authorList>
    </citation>
    <scope>NUCLEOTIDE SEQUENCE [LARGE SCALE GENOMIC DNA]</scope>
    <source>
        <strain evidence="2">Hbe603</strain>
    </source>
</reference>
<accession>A0A0H4KF28</accession>
<dbReference type="RefSeq" id="WP_046217268.1">
    <property type="nucleotide sequence ID" value="NZ_CP011974.1"/>
</dbReference>
<dbReference type="PATRIC" id="fig|135735.6.peg.2460"/>
<keyword evidence="2" id="KW-1185">Reference proteome</keyword>